<evidence type="ECO:0000313" key="1">
    <source>
        <dbReference type="EMBL" id="SDU23520.1"/>
    </source>
</evidence>
<organism evidence="1 2">
    <name type="scientific">Pseudomonas orientalis</name>
    <dbReference type="NCBI Taxonomy" id="76758"/>
    <lineage>
        <taxon>Bacteria</taxon>
        <taxon>Pseudomonadati</taxon>
        <taxon>Pseudomonadota</taxon>
        <taxon>Gammaproteobacteria</taxon>
        <taxon>Pseudomonadales</taxon>
        <taxon>Pseudomonadaceae</taxon>
        <taxon>Pseudomonas</taxon>
    </lineage>
</organism>
<proteinExistence type="predicted"/>
<accession>A0A1H2GV58</accession>
<sequence>MIFGDPHNFAILIQYVPEWGDSTSKNGVFHFCIDGCFFPEEINTSTLWVDVYSLLDDSNPLYLFQDNKDIFEKDIKSAFSCMLGMIAPELIGEDESEEFEQDYKFQASTENINDSGCVVFAVSNNDLVRVLGARHSKLQQDGKGGCHWERIVNFDIKEAFVEKNKIKNLLVGVESYYSCI</sequence>
<protein>
    <submittedName>
        <fullName evidence="1">Immunity protein 42</fullName>
    </submittedName>
</protein>
<dbReference type="OrthoDB" id="9011866at2"/>
<dbReference type="EMBL" id="LT629782">
    <property type="protein sequence ID" value="SDU23520.1"/>
    <property type="molecule type" value="Genomic_DNA"/>
</dbReference>
<evidence type="ECO:0000313" key="2">
    <source>
        <dbReference type="Proteomes" id="UP000183653"/>
    </source>
</evidence>
<reference evidence="1 2" key="1">
    <citation type="submission" date="2016-10" db="EMBL/GenBank/DDBJ databases">
        <authorList>
            <person name="Varghese N."/>
            <person name="Submissions S."/>
        </authorList>
    </citation>
    <scope>NUCLEOTIDE SEQUENCE [LARGE SCALE GENOMIC DNA]</scope>
    <source>
        <strain evidence="1 2">BS2775</strain>
    </source>
</reference>
<dbReference type="Pfam" id="PF15593">
    <property type="entry name" value="Imm42"/>
    <property type="match status" value="1"/>
</dbReference>
<dbReference type="Proteomes" id="UP000183653">
    <property type="component" value="Chromosome I"/>
</dbReference>
<gene>
    <name evidence="1" type="ORF">SAMN04490197_4082</name>
</gene>
<name>A0A1H2GV58_9PSED</name>
<keyword evidence="2" id="KW-1185">Reference proteome</keyword>
<dbReference type="AlphaFoldDB" id="A0A1H2GV58"/>
<dbReference type="RefSeq" id="WP_057725481.1">
    <property type="nucleotide sequence ID" value="NZ_JYLM01000010.1"/>
</dbReference>
<dbReference type="InterPro" id="IPR028958">
    <property type="entry name" value="Imm42"/>
</dbReference>